<evidence type="ECO:0000259" key="8">
    <source>
        <dbReference type="Pfam" id="PF00460"/>
    </source>
</evidence>
<evidence type="ECO:0000256" key="3">
    <source>
        <dbReference type="ARBA" id="ARBA00009677"/>
    </source>
</evidence>
<dbReference type="Pfam" id="PF06429">
    <property type="entry name" value="Flg_bbr_C"/>
    <property type="match status" value="1"/>
</dbReference>
<evidence type="ECO:0000313" key="11">
    <source>
        <dbReference type="EMBL" id="MBT9289648.1"/>
    </source>
</evidence>
<dbReference type="Pfam" id="PF22638">
    <property type="entry name" value="FlgK_D1"/>
    <property type="match status" value="1"/>
</dbReference>
<dbReference type="InterPro" id="IPR002371">
    <property type="entry name" value="FlgK"/>
</dbReference>
<dbReference type="GO" id="GO:0005576">
    <property type="term" value="C:extracellular region"/>
    <property type="evidence" value="ECO:0007669"/>
    <property type="project" value="UniProtKB-SubCell"/>
</dbReference>
<keyword evidence="6 7" id="KW-0975">Bacterial flagellum</keyword>
<keyword evidence="11" id="KW-0966">Cell projection</keyword>
<evidence type="ECO:0000259" key="9">
    <source>
        <dbReference type="Pfam" id="PF06429"/>
    </source>
</evidence>
<dbReference type="InterPro" id="IPR053927">
    <property type="entry name" value="FlgK_helical"/>
</dbReference>
<feature type="domain" description="Flagellar basal body rod protein N-terminal" evidence="8">
    <location>
        <begin position="8"/>
        <end position="36"/>
    </location>
</feature>
<dbReference type="PANTHER" id="PTHR30033">
    <property type="entry name" value="FLAGELLAR HOOK-ASSOCIATED PROTEIN 1"/>
    <property type="match status" value="1"/>
</dbReference>
<dbReference type="PROSITE" id="PS00588">
    <property type="entry name" value="FLAGELLA_BB_ROD"/>
    <property type="match status" value="1"/>
</dbReference>
<evidence type="ECO:0000256" key="6">
    <source>
        <dbReference type="ARBA" id="ARBA00023143"/>
    </source>
</evidence>
<proteinExistence type="inferred from homology"/>
<evidence type="ECO:0000256" key="5">
    <source>
        <dbReference type="ARBA" id="ARBA00022525"/>
    </source>
</evidence>
<dbReference type="GO" id="GO:0009425">
    <property type="term" value="C:bacterial-type flagellum basal body"/>
    <property type="evidence" value="ECO:0007669"/>
    <property type="project" value="UniProtKB-SubCell"/>
</dbReference>
<dbReference type="Proteomes" id="UP000766595">
    <property type="component" value="Unassembled WGS sequence"/>
</dbReference>
<dbReference type="AlphaFoldDB" id="A0A947D2A4"/>
<reference evidence="11 12" key="1">
    <citation type="submission" date="2021-06" db="EMBL/GenBank/DDBJ databases">
        <authorList>
            <person name="Grouzdev D.S."/>
            <person name="Koziaeva V."/>
        </authorList>
    </citation>
    <scope>NUCLEOTIDE SEQUENCE [LARGE SCALE GENOMIC DNA]</scope>
    <source>
        <strain evidence="11 12">22</strain>
    </source>
</reference>
<dbReference type="GO" id="GO:0005198">
    <property type="term" value="F:structural molecule activity"/>
    <property type="evidence" value="ECO:0007669"/>
    <property type="project" value="UniProtKB-UniRule"/>
</dbReference>
<feature type="domain" description="Flagellar basal-body/hook protein C-terminal" evidence="9">
    <location>
        <begin position="533"/>
        <end position="572"/>
    </location>
</feature>
<evidence type="ECO:0000256" key="7">
    <source>
        <dbReference type="RuleBase" id="RU362065"/>
    </source>
</evidence>
<dbReference type="Pfam" id="PF00460">
    <property type="entry name" value="Flg_bb_rod"/>
    <property type="match status" value="1"/>
</dbReference>
<comment type="subcellular location">
    <subcellularLocation>
        <location evidence="1">Bacterial flagellum basal body</location>
    </subcellularLocation>
    <subcellularLocation>
        <location evidence="2 7">Secreted</location>
    </subcellularLocation>
</comment>
<dbReference type="EMBL" id="JAHHZF010000004">
    <property type="protein sequence ID" value="MBT9289648.1"/>
    <property type="molecule type" value="Genomic_DNA"/>
</dbReference>
<dbReference type="PANTHER" id="PTHR30033:SF1">
    <property type="entry name" value="FLAGELLAR HOOK-ASSOCIATED PROTEIN 1"/>
    <property type="match status" value="1"/>
</dbReference>
<comment type="caution">
    <text evidence="11">The sequence shown here is derived from an EMBL/GenBank/DDBJ whole genome shotgun (WGS) entry which is preliminary data.</text>
</comment>
<sequence>MVISVASRIAYSGLTAAQVKINVTAANIANADTEGYSVKTATQSSLVAEGIAVGVSVTGVSSKVDRILLRSLMTAKSDLGAAETTADYADRLQSLMGSVSSDDDSGSSIAAAVTALESAASALATDPSDATAAAEFVLAADAMATQLRSLSASVQSLRGDADADIAATVSETNDALHTIDELNVAIVAARARGESSADLEDKRNAALATVAGALAVTFTVADTGAMTVATTGGQTLVGASVHELGFSAVAAMTADTVTSAITVDGRTLDPGSGTLEALLTLRDETLPATQDALDALAGALIDTLNAVTATGTAVPAPDSLTGTAAVAATDALDGSGTLHVAVLDADGAVVSTSDLDLSAYATVGDLVDALNGIDGISASIDADGHLAIATTAADTGVALGGDAVVGGDAASVAAAFGFNDLLTGTGAADIAVRATLLDDSGGLALGSLDDGATTVGSIALASGSQTVAQALAEALGASLNFSAAGRLSARSTDLAGYAAAIVSDVASVAARADTALTTAETVESNLSASLSSATGVNVDEETARLSQYQNLYSAAASVMEVANEMFSTLLDMVSSAT</sequence>
<keyword evidence="11" id="KW-0282">Flagellum</keyword>
<name>A0A947D2A4_9HYPH</name>
<evidence type="ECO:0000256" key="2">
    <source>
        <dbReference type="ARBA" id="ARBA00004613"/>
    </source>
</evidence>
<dbReference type="GO" id="GO:0009424">
    <property type="term" value="C:bacterial-type flagellum hook"/>
    <property type="evidence" value="ECO:0007669"/>
    <property type="project" value="UniProtKB-UniRule"/>
</dbReference>
<dbReference type="InterPro" id="IPR010930">
    <property type="entry name" value="Flg_bb/hook_C_dom"/>
</dbReference>
<dbReference type="InterPro" id="IPR001444">
    <property type="entry name" value="Flag_bb_rod_N"/>
</dbReference>
<dbReference type="NCBIfam" id="TIGR02492">
    <property type="entry name" value="flgK_ends"/>
    <property type="match status" value="1"/>
</dbReference>
<evidence type="ECO:0000256" key="1">
    <source>
        <dbReference type="ARBA" id="ARBA00004117"/>
    </source>
</evidence>
<feature type="domain" description="Flagellar hook-associated protein FlgK helical" evidence="10">
    <location>
        <begin position="104"/>
        <end position="312"/>
    </location>
</feature>
<keyword evidence="5 7" id="KW-0964">Secreted</keyword>
<dbReference type="InterPro" id="IPR019776">
    <property type="entry name" value="Flagellar_basal_body_rod_CS"/>
</dbReference>
<dbReference type="RefSeq" id="WP_261968266.1">
    <property type="nucleotide sequence ID" value="NZ_JAHHZF010000004.1"/>
</dbReference>
<dbReference type="GO" id="GO:0044780">
    <property type="term" value="P:bacterial-type flagellum assembly"/>
    <property type="evidence" value="ECO:0007669"/>
    <property type="project" value="InterPro"/>
</dbReference>
<accession>A0A947D2A4</accession>
<comment type="similarity">
    <text evidence="3 7">Belongs to the flagella basal body rod proteins family.</text>
</comment>
<evidence type="ECO:0000256" key="4">
    <source>
        <dbReference type="ARBA" id="ARBA00016244"/>
    </source>
</evidence>
<evidence type="ECO:0000259" key="10">
    <source>
        <dbReference type="Pfam" id="PF22638"/>
    </source>
</evidence>
<organism evidence="11 12">
    <name type="scientific">Prosthecodimorpha staleyi</name>
    <dbReference type="NCBI Taxonomy" id="2840188"/>
    <lineage>
        <taxon>Bacteria</taxon>
        <taxon>Pseudomonadati</taxon>
        <taxon>Pseudomonadota</taxon>
        <taxon>Alphaproteobacteria</taxon>
        <taxon>Hyphomicrobiales</taxon>
        <taxon>Ancalomicrobiaceae</taxon>
        <taxon>Prosthecodimorpha</taxon>
    </lineage>
</organism>
<keyword evidence="11" id="KW-0969">Cilium</keyword>
<dbReference type="SUPFAM" id="SSF64518">
    <property type="entry name" value="Phase 1 flagellin"/>
    <property type="match status" value="1"/>
</dbReference>
<gene>
    <name evidence="7 11" type="primary">flgK</name>
    <name evidence="11" type="ORF">KL771_09295</name>
</gene>
<evidence type="ECO:0000313" key="12">
    <source>
        <dbReference type="Proteomes" id="UP000766595"/>
    </source>
</evidence>
<keyword evidence="12" id="KW-1185">Reference proteome</keyword>
<dbReference type="PRINTS" id="PR01005">
    <property type="entry name" value="FLGHOOKAP1"/>
</dbReference>
<protein>
    <recommendedName>
        <fullName evidence="4 7">Flagellar hook-associated protein 1</fullName>
        <shortName evidence="7">HAP1</shortName>
    </recommendedName>
</protein>